<evidence type="ECO:0000313" key="4">
    <source>
        <dbReference type="Proteomes" id="UP000294835"/>
    </source>
</evidence>
<comment type="caution">
    <text evidence="3">The sequence shown here is derived from an EMBL/GenBank/DDBJ whole genome shotgun (WGS) entry which is preliminary data.</text>
</comment>
<sequence>MFAKNVGTVDRIARIVVGLGLIAGFFLNDSESAWRYLYLIGVIPLITGVMSTCPAYSIFGISTCKTS</sequence>
<keyword evidence="1" id="KW-1133">Transmembrane helix</keyword>
<dbReference type="RefSeq" id="WP_132461294.1">
    <property type="nucleotide sequence ID" value="NZ_SLXP01000003.1"/>
</dbReference>
<feature type="transmembrane region" description="Helical" evidence="1">
    <location>
        <begin position="12"/>
        <end position="30"/>
    </location>
</feature>
<evidence type="ECO:0000259" key="2">
    <source>
        <dbReference type="Pfam" id="PF11127"/>
    </source>
</evidence>
<keyword evidence="1" id="KW-0812">Transmembrane</keyword>
<evidence type="ECO:0000256" key="1">
    <source>
        <dbReference type="SAM" id="Phobius"/>
    </source>
</evidence>
<gene>
    <name evidence="3" type="ORF">EV662_10350</name>
</gene>
<dbReference type="EMBL" id="SLXP01000003">
    <property type="protein sequence ID" value="TCP42145.1"/>
    <property type="molecule type" value="Genomic_DNA"/>
</dbReference>
<dbReference type="OrthoDB" id="9804804at2"/>
<evidence type="ECO:0000313" key="3">
    <source>
        <dbReference type="EMBL" id="TCP42145.1"/>
    </source>
</evidence>
<dbReference type="Proteomes" id="UP000294835">
    <property type="component" value="Unassembled WGS sequence"/>
</dbReference>
<proteinExistence type="predicted"/>
<accession>A0A4R2Q637</accession>
<dbReference type="Pfam" id="PF11127">
    <property type="entry name" value="YgaP-like_TM"/>
    <property type="match status" value="1"/>
</dbReference>
<dbReference type="InterPro" id="IPR021309">
    <property type="entry name" value="YgaP-like_TM"/>
</dbReference>
<feature type="transmembrane region" description="Helical" evidence="1">
    <location>
        <begin position="36"/>
        <end position="59"/>
    </location>
</feature>
<organism evidence="3 4">
    <name type="scientific">Rhodovulum marinum</name>
    <dbReference type="NCBI Taxonomy" id="320662"/>
    <lineage>
        <taxon>Bacteria</taxon>
        <taxon>Pseudomonadati</taxon>
        <taxon>Pseudomonadota</taxon>
        <taxon>Alphaproteobacteria</taxon>
        <taxon>Rhodobacterales</taxon>
        <taxon>Paracoccaceae</taxon>
        <taxon>Rhodovulum</taxon>
    </lineage>
</organism>
<keyword evidence="4" id="KW-1185">Reference proteome</keyword>
<reference evidence="3 4" key="1">
    <citation type="submission" date="2019-03" db="EMBL/GenBank/DDBJ databases">
        <title>Genomic Encyclopedia of Type Strains, Phase IV (KMG-IV): sequencing the most valuable type-strain genomes for metagenomic binning, comparative biology and taxonomic classification.</title>
        <authorList>
            <person name="Goeker M."/>
        </authorList>
    </citation>
    <scope>NUCLEOTIDE SEQUENCE [LARGE SCALE GENOMIC DNA]</scope>
    <source>
        <strain evidence="3 4">DSM 18063</strain>
    </source>
</reference>
<feature type="domain" description="Inner membrane protein YgaP-like transmembrane" evidence="2">
    <location>
        <begin position="3"/>
        <end position="66"/>
    </location>
</feature>
<keyword evidence="1" id="KW-0472">Membrane</keyword>
<dbReference type="AlphaFoldDB" id="A0A4R2Q637"/>
<name>A0A4R2Q637_9RHOB</name>
<protein>
    <submittedName>
        <fullName evidence="3">DUF2892 family protein</fullName>
    </submittedName>
</protein>